<protein>
    <submittedName>
        <fullName evidence="2">Acyl-coenzyme A thioesterase PaaI-like protein</fullName>
    </submittedName>
</protein>
<evidence type="ECO:0000313" key="2">
    <source>
        <dbReference type="EMBL" id="PYF04139.1"/>
    </source>
</evidence>
<feature type="domain" description="Thioesterase" evidence="1">
    <location>
        <begin position="79"/>
        <end position="146"/>
    </location>
</feature>
<dbReference type="InterPro" id="IPR006683">
    <property type="entry name" value="Thioestr_dom"/>
</dbReference>
<dbReference type="EMBL" id="QJTI01000004">
    <property type="protein sequence ID" value="PYF04139.1"/>
    <property type="molecule type" value="Genomic_DNA"/>
</dbReference>
<dbReference type="CDD" id="cd03443">
    <property type="entry name" value="PaaI_thioesterase"/>
    <property type="match status" value="1"/>
</dbReference>
<proteinExistence type="predicted"/>
<dbReference type="Gene3D" id="3.10.129.10">
    <property type="entry name" value="Hotdog Thioesterase"/>
    <property type="match status" value="1"/>
</dbReference>
<dbReference type="AlphaFoldDB" id="A0A318TX00"/>
<keyword evidence="3" id="KW-1185">Reference proteome</keyword>
<sequence>MTLDYTAAVTEETATTHRMEALMPHAAHPITADDMRAAGWEVMQDDGFIDLVGPMWHRQFEGVHEYAIIAEGKHRNRRGLVQGGLLMTLADRSSGMAARLASGSDHLATVQMDTHFIDAGRVGDLLVSRPRVVRSTKSLVFTSTELSVDGRCIILAHGVFKIVAPRSRH</sequence>
<dbReference type="SUPFAM" id="SSF54637">
    <property type="entry name" value="Thioesterase/thiol ester dehydrase-isomerase"/>
    <property type="match status" value="1"/>
</dbReference>
<comment type="caution">
    <text evidence="2">The sequence shown here is derived from an EMBL/GenBank/DDBJ whole genome shotgun (WGS) entry which is preliminary data.</text>
</comment>
<dbReference type="InterPro" id="IPR029069">
    <property type="entry name" value="HotDog_dom_sf"/>
</dbReference>
<dbReference type="GO" id="GO:0016790">
    <property type="term" value="F:thiolester hydrolase activity"/>
    <property type="evidence" value="ECO:0007669"/>
    <property type="project" value="UniProtKB-ARBA"/>
</dbReference>
<evidence type="ECO:0000313" key="3">
    <source>
        <dbReference type="Proteomes" id="UP000248148"/>
    </source>
</evidence>
<gene>
    <name evidence="2" type="ORF">BJ122_104117</name>
</gene>
<accession>A0A318TX00</accession>
<reference evidence="2 3" key="1">
    <citation type="submission" date="2018-06" db="EMBL/GenBank/DDBJ databases">
        <title>Genomic Encyclopedia of Archaeal and Bacterial Type Strains, Phase II (KMG-II): from individual species to whole genera.</title>
        <authorList>
            <person name="Goeker M."/>
        </authorList>
    </citation>
    <scope>NUCLEOTIDE SEQUENCE [LARGE SCALE GENOMIC DNA]</scope>
    <source>
        <strain evidence="2 3">JCM 11668</strain>
    </source>
</reference>
<evidence type="ECO:0000259" key="1">
    <source>
        <dbReference type="Pfam" id="PF03061"/>
    </source>
</evidence>
<dbReference type="Proteomes" id="UP000248148">
    <property type="component" value="Unassembled WGS sequence"/>
</dbReference>
<name>A0A318TX00_9BRAD</name>
<dbReference type="Pfam" id="PF03061">
    <property type="entry name" value="4HBT"/>
    <property type="match status" value="1"/>
</dbReference>
<organism evidence="2 3">
    <name type="scientific">Rhodopseudomonas faecalis</name>
    <dbReference type="NCBI Taxonomy" id="99655"/>
    <lineage>
        <taxon>Bacteria</taxon>
        <taxon>Pseudomonadati</taxon>
        <taxon>Pseudomonadota</taxon>
        <taxon>Alphaproteobacteria</taxon>
        <taxon>Hyphomicrobiales</taxon>
        <taxon>Nitrobacteraceae</taxon>
        <taxon>Rhodopseudomonas</taxon>
    </lineage>
</organism>